<reference evidence="6" key="1">
    <citation type="submission" date="2017-04" db="EMBL/GenBank/DDBJ databases">
        <title>Complete Genome Sequences of Twelve Strains of a Stable Defined Moderately Diverse Mouse Microbiota 2 (sDMDMm2).</title>
        <authorList>
            <person name="Uchimura Y."/>
            <person name="Wyss M."/>
            <person name="Brugiroux S."/>
            <person name="Limenitakis J.P."/>
            <person name="Stecher B."/>
            <person name="McCoy K.D."/>
            <person name="Macpherson A.J."/>
        </authorList>
    </citation>
    <scope>NUCLEOTIDE SEQUENCE</scope>
    <source>
        <strain evidence="6">YL58</strain>
    </source>
</reference>
<accession>A0A1C7IIY8</accession>
<feature type="coiled-coil region" evidence="2">
    <location>
        <begin position="76"/>
        <end position="105"/>
    </location>
</feature>
<dbReference type="KEGG" id="byl:A4V09_21475"/>
<dbReference type="STRING" id="1796616.A4V09_21475"/>
<keyword evidence="4" id="KW-0472">Membrane</keyword>
<dbReference type="SMART" id="SM00854">
    <property type="entry name" value="PGA_cap"/>
    <property type="match status" value="1"/>
</dbReference>
<dbReference type="AlphaFoldDB" id="A0A1C7IIY8"/>
<dbReference type="Gene3D" id="3.60.21.10">
    <property type="match status" value="1"/>
</dbReference>
<dbReference type="Pfam" id="PF09587">
    <property type="entry name" value="PGA_cap"/>
    <property type="match status" value="1"/>
</dbReference>
<feature type="domain" description="Capsule synthesis protein CapA" evidence="5">
    <location>
        <begin position="107"/>
        <end position="357"/>
    </location>
</feature>
<feature type="compositionally biased region" description="Basic and acidic residues" evidence="3">
    <location>
        <begin position="479"/>
        <end position="499"/>
    </location>
</feature>
<feature type="compositionally biased region" description="Acidic residues" evidence="3">
    <location>
        <begin position="469"/>
        <end position="478"/>
    </location>
</feature>
<evidence type="ECO:0000256" key="3">
    <source>
        <dbReference type="SAM" id="MobiDB-lite"/>
    </source>
</evidence>
<dbReference type="OrthoDB" id="9810906at2"/>
<sequence>MKLTPEYSCNPLQQNQAEKGEYMNEDEKREIERKKRIQAREERRRQQVMKQRMILAGAAVLILLVIIVSVAVGNHKKKVKQEEEIKAAQQKKAEEEAKKQEADSELRFLAVGDNILQDALIESGKESEETWNYDALYAQVAEDIQSADLACVNQEPPFVNDHKDVSGSGLMGTPLEAGDALAKAGFDLVTQATNHAFDKGRPGILNSAAFWQTQHADVQLLGIHGDEADAENRVKVIDKKNMKIAVMNYTYGVDEDAGFSEADSYMINVYAEDKVKADVEKAKGEADFVMVFLHAGAEYSEEFSDTAKQRIDFLAAQGVDAVICSNPHVLQAYGMMPRQDGKNMLVYSSLGNFVSADDQIKGLVGGMADFTLKKDGKTGEVTVSDYKMTPLVMHYDSEKKNCAVYKVSDYTEELAKEHGIHRQTEETFTLDSIKEHAAKYESPQAFPASEQSGSDAPETEVKGKGVSDGESDDPEDSGSDTKKENTDKKESTSGVENRA</sequence>
<dbReference type="PANTHER" id="PTHR33393:SF12">
    <property type="entry name" value="CAPSULE BIOSYNTHESIS PROTEIN CAPA"/>
    <property type="match status" value="1"/>
</dbReference>
<evidence type="ECO:0000313" key="6">
    <source>
        <dbReference type="EMBL" id="ANU78082.1"/>
    </source>
</evidence>
<name>A0A1C7IIY8_9FIRM</name>
<feature type="region of interest" description="Disordered" evidence="3">
    <location>
        <begin position="442"/>
        <end position="499"/>
    </location>
</feature>
<dbReference type="InterPro" id="IPR052169">
    <property type="entry name" value="CW_Biosynth-Accessory"/>
</dbReference>
<comment type="similarity">
    <text evidence="1">Belongs to the CapA family.</text>
</comment>
<keyword evidence="7" id="KW-1185">Reference proteome</keyword>
<dbReference type="InterPro" id="IPR019079">
    <property type="entry name" value="Capsule_synth_CapA"/>
</dbReference>
<dbReference type="SUPFAM" id="SSF56300">
    <property type="entry name" value="Metallo-dependent phosphatases"/>
    <property type="match status" value="1"/>
</dbReference>
<gene>
    <name evidence="6" type="ORF">A4V09_21475</name>
</gene>
<evidence type="ECO:0000256" key="4">
    <source>
        <dbReference type="SAM" id="Phobius"/>
    </source>
</evidence>
<keyword evidence="2" id="KW-0175">Coiled coil</keyword>
<dbReference type="EMBL" id="CP015405">
    <property type="protein sequence ID" value="ANU78082.1"/>
    <property type="molecule type" value="Genomic_DNA"/>
</dbReference>
<feature type="compositionally biased region" description="Basic and acidic residues" evidence="3">
    <location>
        <begin position="18"/>
        <end position="29"/>
    </location>
</feature>
<feature type="region of interest" description="Disordered" evidence="3">
    <location>
        <begin position="1"/>
        <end position="29"/>
    </location>
</feature>
<proteinExistence type="inferred from homology"/>
<dbReference type="Proteomes" id="UP000092574">
    <property type="component" value="Chromosome"/>
</dbReference>
<dbReference type="PANTHER" id="PTHR33393">
    <property type="entry name" value="POLYGLUTAMINE SYNTHESIS ACCESSORY PROTEIN RV0574C-RELATED"/>
    <property type="match status" value="1"/>
</dbReference>
<evidence type="ECO:0000256" key="2">
    <source>
        <dbReference type="SAM" id="Coils"/>
    </source>
</evidence>
<keyword evidence="4" id="KW-0812">Transmembrane</keyword>
<dbReference type="InterPro" id="IPR029052">
    <property type="entry name" value="Metallo-depent_PP-like"/>
</dbReference>
<organism evidence="6 7">
    <name type="scientific">Blautia pseudococcoides</name>
    <dbReference type="NCBI Taxonomy" id="1796616"/>
    <lineage>
        <taxon>Bacteria</taxon>
        <taxon>Bacillati</taxon>
        <taxon>Bacillota</taxon>
        <taxon>Clostridia</taxon>
        <taxon>Lachnospirales</taxon>
        <taxon>Lachnospiraceae</taxon>
        <taxon>Blautia</taxon>
    </lineage>
</organism>
<evidence type="ECO:0000259" key="5">
    <source>
        <dbReference type="SMART" id="SM00854"/>
    </source>
</evidence>
<evidence type="ECO:0000256" key="1">
    <source>
        <dbReference type="ARBA" id="ARBA00005662"/>
    </source>
</evidence>
<protein>
    <recommendedName>
        <fullName evidence="5">Capsule synthesis protein CapA domain-containing protein</fullName>
    </recommendedName>
</protein>
<keyword evidence="4" id="KW-1133">Transmembrane helix</keyword>
<evidence type="ECO:0000313" key="7">
    <source>
        <dbReference type="Proteomes" id="UP000092574"/>
    </source>
</evidence>
<feature type="transmembrane region" description="Helical" evidence="4">
    <location>
        <begin position="53"/>
        <end position="72"/>
    </location>
</feature>